<dbReference type="PROSITE" id="PS00571">
    <property type="entry name" value="AMIDASES"/>
    <property type="match status" value="1"/>
</dbReference>
<feature type="domain" description="Amidase" evidence="4">
    <location>
        <begin position="34"/>
        <end position="461"/>
    </location>
</feature>
<evidence type="ECO:0000256" key="2">
    <source>
        <dbReference type="ARBA" id="ARBA00009199"/>
    </source>
</evidence>
<dbReference type="InterPro" id="IPR023631">
    <property type="entry name" value="Amidase_dom"/>
</dbReference>
<dbReference type="RefSeq" id="WP_143910163.1">
    <property type="nucleotide sequence ID" value="NZ_CP041765.1"/>
</dbReference>
<dbReference type="Gene3D" id="3.90.1300.10">
    <property type="entry name" value="Amidase signature (AS) domain"/>
    <property type="match status" value="1"/>
</dbReference>
<evidence type="ECO:0000259" key="4">
    <source>
        <dbReference type="Pfam" id="PF01425"/>
    </source>
</evidence>
<dbReference type="OrthoDB" id="182039at2"/>
<evidence type="ECO:0000313" key="6">
    <source>
        <dbReference type="Proteomes" id="UP000317344"/>
    </source>
</evidence>
<dbReference type="InterPro" id="IPR036928">
    <property type="entry name" value="AS_sf"/>
</dbReference>
<dbReference type="PANTHER" id="PTHR11895:SF7">
    <property type="entry name" value="GLUTAMYL-TRNA(GLN) AMIDOTRANSFERASE SUBUNIT A, MITOCHONDRIAL"/>
    <property type="match status" value="1"/>
</dbReference>
<reference evidence="5 6" key="2">
    <citation type="submission" date="2019-07" db="EMBL/GenBank/DDBJ databases">
        <authorList>
            <person name="Huang Y."/>
        </authorList>
    </citation>
    <scope>NUCLEOTIDE SEQUENCE [LARGE SCALE GENOMIC DNA]</scope>
    <source>
        <strain evidence="5 6">HY188</strain>
    </source>
</reference>
<dbReference type="GO" id="GO:0004040">
    <property type="term" value="F:amidase activity"/>
    <property type="evidence" value="ECO:0007669"/>
    <property type="project" value="UniProtKB-EC"/>
</dbReference>
<sequence length="478" mass="51315">MDPNTPGARPADLADWTATELADAFRRRDVSPVDAIRAVLRRIAERDADLNAYCLVDEEHALAAAADSERRWTSGTPLSGIDGVPTSIKDIFLTDGWPTLRGSRTIDPAGPWTEDAPAVARLRDAGAVCPGKTTTPELAWKGVTDSPLNGATRTPWDTALTSGGSSGGAAAAVSAGMGPLAIGTDGGGSVRIPGSFCGVVGFKPTYGTVPMYPPSPFGTLAHVGPITRTVEDAALLMDVITGFDSRDWSALATPTRPYSHDQHETATGLRALDGLRVAYSRTLGFAPLDEEVGGVVDRAVAVLESLGARVERIDPGFEDPLEHFECLWYSGAAKATAHLTDAQRGLMEPTLRKVCEQGLEYSAQDYLDAMEVRMNMGVRMGAFHETYDLLVTPSMPIPPFEAGLEVPPGWQGEHWPTWCQYSYPFNMTQQPAASVPCGFTAARLPVGLQIVGPRHADRLVLTAAREYQDATEWWRARP</sequence>
<comment type="similarity">
    <text evidence="2">Belongs to the amidase family.</text>
</comment>
<evidence type="ECO:0000256" key="1">
    <source>
        <dbReference type="ARBA" id="ARBA00001311"/>
    </source>
</evidence>
<comment type="catalytic activity">
    <reaction evidence="1">
        <text>a monocarboxylic acid amide + H2O = a monocarboxylate + NH4(+)</text>
        <dbReference type="Rhea" id="RHEA:12020"/>
        <dbReference type="ChEBI" id="CHEBI:15377"/>
        <dbReference type="ChEBI" id="CHEBI:28938"/>
        <dbReference type="ChEBI" id="CHEBI:35757"/>
        <dbReference type="ChEBI" id="CHEBI:83628"/>
        <dbReference type="EC" id="3.5.1.4"/>
    </reaction>
</comment>
<name>A0A516X6R5_9ACTN</name>
<dbReference type="Proteomes" id="UP000317344">
    <property type="component" value="Chromosome"/>
</dbReference>
<keyword evidence="5" id="KW-0378">Hydrolase</keyword>
<dbReference type="EMBL" id="CP041765">
    <property type="protein sequence ID" value="QDQ98759.1"/>
    <property type="molecule type" value="Genomic_DNA"/>
</dbReference>
<dbReference type="Pfam" id="PF01425">
    <property type="entry name" value="Amidase"/>
    <property type="match status" value="1"/>
</dbReference>
<protein>
    <recommendedName>
        <fullName evidence="3">amidase</fullName>
        <ecNumber evidence="3">3.5.1.4</ecNumber>
    </recommendedName>
</protein>
<evidence type="ECO:0000256" key="3">
    <source>
        <dbReference type="ARBA" id="ARBA00012922"/>
    </source>
</evidence>
<dbReference type="NCBIfam" id="NF004815">
    <property type="entry name" value="PRK06169.1"/>
    <property type="match status" value="1"/>
</dbReference>
<keyword evidence="6" id="KW-1185">Reference proteome</keyword>
<proteinExistence type="inferred from homology"/>
<dbReference type="PANTHER" id="PTHR11895">
    <property type="entry name" value="TRANSAMIDASE"/>
    <property type="match status" value="1"/>
</dbReference>
<dbReference type="SUPFAM" id="SSF75304">
    <property type="entry name" value="Amidase signature (AS) enzymes"/>
    <property type="match status" value="1"/>
</dbReference>
<organism evidence="5 6">
    <name type="scientific">Tomitella fengzijianii</name>
    <dbReference type="NCBI Taxonomy" id="2597660"/>
    <lineage>
        <taxon>Bacteria</taxon>
        <taxon>Bacillati</taxon>
        <taxon>Actinomycetota</taxon>
        <taxon>Actinomycetes</taxon>
        <taxon>Mycobacteriales</taxon>
        <taxon>Tomitella</taxon>
    </lineage>
</organism>
<dbReference type="InterPro" id="IPR000120">
    <property type="entry name" value="Amidase"/>
</dbReference>
<accession>A0A516X6R5</accession>
<gene>
    <name evidence="5" type="ORF">FO059_17240</name>
</gene>
<dbReference type="EC" id="3.5.1.4" evidence="3"/>
<dbReference type="InterPro" id="IPR020556">
    <property type="entry name" value="Amidase_CS"/>
</dbReference>
<dbReference type="AlphaFoldDB" id="A0A516X6R5"/>
<evidence type="ECO:0000313" key="5">
    <source>
        <dbReference type="EMBL" id="QDQ98759.1"/>
    </source>
</evidence>
<dbReference type="KEGG" id="toy:FO059_17240"/>
<reference evidence="5 6" key="1">
    <citation type="submission" date="2019-07" db="EMBL/GenBank/DDBJ databases">
        <title>Tomitella cavernea sp. nov., an actinomycete isolated from soil.</title>
        <authorList>
            <person name="Cheng J."/>
        </authorList>
    </citation>
    <scope>NUCLEOTIDE SEQUENCE [LARGE SCALE GENOMIC DNA]</scope>
    <source>
        <strain evidence="5 6">HY188</strain>
    </source>
</reference>